<sequence>MSTRELPENQIFGLFAQKLRFAVYFQHNQSLAITFGNRCRVDLFGSHQPDDASMMSRTCWQSMEAQMVIFAAKRGRAGVKIGDLAANRPNNGSECFSLILPIEKMARLE</sequence>
<dbReference type="Proteomes" id="UP000595101">
    <property type="component" value="Chromosome"/>
</dbReference>
<organism evidence="1 2">
    <name type="scientific">Aeromonas allosaccharophila</name>
    <dbReference type="NCBI Taxonomy" id="656"/>
    <lineage>
        <taxon>Bacteria</taxon>
        <taxon>Pseudomonadati</taxon>
        <taxon>Pseudomonadota</taxon>
        <taxon>Gammaproteobacteria</taxon>
        <taxon>Aeromonadales</taxon>
        <taxon>Aeromonadaceae</taxon>
        <taxon>Aeromonas</taxon>
    </lineage>
</organism>
<dbReference type="AlphaFoldDB" id="A0A7T2UP45"/>
<reference evidence="1 2" key="1">
    <citation type="submission" date="2020-12" db="EMBL/GenBank/DDBJ databases">
        <title>FDA dAtabase for Regulatory Grade micrObial Sequences (FDA-ARGOS): Supporting development and validation of Infectious Disease Dx tests.</title>
        <authorList>
            <person name="Sproer C."/>
            <person name="Gronow S."/>
            <person name="Severitt S."/>
            <person name="Schroder I."/>
            <person name="Tallon L."/>
            <person name="Sadzewicz L."/>
            <person name="Zhao X."/>
            <person name="Boylan J."/>
            <person name="Ott S."/>
            <person name="Bowen H."/>
            <person name="Vavikolanu K."/>
            <person name="Mehta A."/>
            <person name="Aluvathingal J."/>
            <person name="Nadendla S."/>
            <person name="Lowell S."/>
            <person name="Myers T."/>
            <person name="Yan Y."/>
            <person name="Sichtig H."/>
        </authorList>
    </citation>
    <scope>NUCLEOTIDE SEQUENCE [LARGE SCALE GENOMIC DNA]</scope>
    <source>
        <strain evidence="1 2">FDAARGOS_933</strain>
    </source>
</reference>
<evidence type="ECO:0000313" key="1">
    <source>
        <dbReference type="EMBL" id="QPR56165.1"/>
    </source>
</evidence>
<protein>
    <submittedName>
        <fullName evidence="1">Uncharacterized protein</fullName>
    </submittedName>
</protein>
<proteinExistence type="predicted"/>
<name>A0A7T2UP45_9GAMM</name>
<accession>A0A7T2UP45</accession>
<gene>
    <name evidence="1" type="ORF">I6G90_07105</name>
</gene>
<evidence type="ECO:0000313" key="2">
    <source>
        <dbReference type="Proteomes" id="UP000595101"/>
    </source>
</evidence>
<dbReference type="GeneID" id="60785361"/>
<dbReference type="RefSeq" id="WP_197930440.1">
    <property type="nucleotide sequence ID" value="NZ_CP065745.1"/>
</dbReference>
<dbReference type="KEGG" id="aall:I6G90_07105"/>
<dbReference type="EMBL" id="CP065745">
    <property type="protein sequence ID" value="QPR56165.1"/>
    <property type="molecule type" value="Genomic_DNA"/>
</dbReference>